<comment type="caution">
    <text evidence="1">The sequence shown here is derived from an EMBL/GenBank/DDBJ whole genome shotgun (WGS) entry which is preliminary data.</text>
</comment>
<name>M1W371_CLAP2</name>
<dbReference type="STRING" id="1111077.M1W371"/>
<dbReference type="Proteomes" id="UP000016801">
    <property type="component" value="Unassembled WGS sequence"/>
</dbReference>
<dbReference type="eggNOG" id="ENOG502T05A">
    <property type="taxonomic scope" value="Eukaryota"/>
</dbReference>
<gene>
    <name evidence="1" type="ORF">CPUR_06326</name>
</gene>
<dbReference type="PhylomeDB" id="M1W371"/>
<accession>M1W371</accession>
<dbReference type="AlphaFoldDB" id="M1W371"/>
<evidence type="ECO:0008006" key="3">
    <source>
        <dbReference type="Google" id="ProtNLM"/>
    </source>
</evidence>
<dbReference type="HOGENOM" id="CLU_056399_1_0_1"/>
<protein>
    <recommendedName>
        <fullName evidence="3">BTB domain-containing protein</fullName>
    </recommendedName>
</protein>
<keyword evidence="2" id="KW-1185">Reference proteome</keyword>
<sequence>MKTSPSEGVYTSRPVKFMVGEAKTEFYLHSALQGCIVLEDDDVGTFTAFADFVYIGNYDLSNLSLPDSGETSQQGRQWGRPRNALWSHFVANPDYRNLYNFGKNTGAWDLGVFVPAPSFNLDTDYHEFLIAHVKIFDFAEHYGIDELKDLSMSNLHGALENFTLSRKRIYDILVLVYFCYRNERKSAGRLNKMVASYSAAIMDSRVSDDVAKCFEGLLKRNAEFAADIAWFLACRAMRNGVC</sequence>
<proteinExistence type="predicted"/>
<evidence type="ECO:0000313" key="1">
    <source>
        <dbReference type="EMBL" id="CCE32466.1"/>
    </source>
</evidence>
<dbReference type="VEuPathDB" id="FungiDB:CPUR_06326"/>
<dbReference type="EMBL" id="CAGA01000042">
    <property type="protein sequence ID" value="CCE32466.1"/>
    <property type="molecule type" value="Genomic_DNA"/>
</dbReference>
<dbReference type="OrthoDB" id="9997739at2759"/>
<evidence type="ECO:0000313" key="2">
    <source>
        <dbReference type="Proteomes" id="UP000016801"/>
    </source>
</evidence>
<reference evidence="1 2" key="1">
    <citation type="journal article" date="2013" name="PLoS Genet.">
        <title>Plant-symbiotic fungi as chemical engineers: Multi-genome analysis of the Clavicipitaceae reveals dynamics of alkaloid loci.</title>
        <authorList>
            <person name="Schardl C.L."/>
            <person name="Young C.A."/>
            <person name="Hesse U."/>
            <person name="Amyotte S.G."/>
            <person name="Andreeva K."/>
            <person name="Calie P.J."/>
            <person name="Fleetwood D.J."/>
            <person name="Haws D.C."/>
            <person name="Moore N."/>
            <person name="Oeser B."/>
            <person name="Panaccione D.G."/>
            <person name="Schweri K.K."/>
            <person name="Voisey C.R."/>
            <person name="Farman M.L."/>
            <person name="Jaromczyk J.W."/>
            <person name="Roe B.A."/>
            <person name="O'Sullivan D.M."/>
            <person name="Scott B."/>
            <person name="Tudzynski P."/>
            <person name="An Z."/>
            <person name="Arnaoudova E.G."/>
            <person name="Bullock C.T."/>
            <person name="Charlton N.D."/>
            <person name="Chen L."/>
            <person name="Cox M."/>
            <person name="Dinkins R.D."/>
            <person name="Florea S."/>
            <person name="Glenn A.E."/>
            <person name="Gordon A."/>
            <person name="Gueldener U."/>
            <person name="Harris D.R."/>
            <person name="Hollin W."/>
            <person name="Jaromczyk J."/>
            <person name="Johnson R.D."/>
            <person name="Khan A.K."/>
            <person name="Leistner E."/>
            <person name="Leuchtmann A."/>
            <person name="Li C."/>
            <person name="Liu J."/>
            <person name="Liu J."/>
            <person name="Liu M."/>
            <person name="Mace W."/>
            <person name="Machado C."/>
            <person name="Nagabhyru P."/>
            <person name="Pan J."/>
            <person name="Schmid J."/>
            <person name="Sugawara K."/>
            <person name="Steiner U."/>
            <person name="Takach J.E."/>
            <person name="Tanaka E."/>
            <person name="Webb J.S."/>
            <person name="Wilson E.V."/>
            <person name="Wiseman J.L."/>
            <person name="Yoshida R."/>
            <person name="Zeng Z."/>
        </authorList>
    </citation>
    <scope>NUCLEOTIDE SEQUENCE [LARGE SCALE GENOMIC DNA]</scope>
    <source>
        <strain evidence="1 2">20.1</strain>
    </source>
</reference>
<organism evidence="1 2">
    <name type="scientific">Claviceps purpurea (strain 20.1)</name>
    <name type="common">Ergot fungus</name>
    <name type="synonym">Sphacelia segetum</name>
    <dbReference type="NCBI Taxonomy" id="1111077"/>
    <lineage>
        <taxon>Eukaryota</taxon>
        <taxon>Fungi</taxon>
        <taxon>Dikarya</taxon>
        <taxon>Ascomycota</taxon>
        <taxon>Pezizomycotina</taxon>
        <taxon>Sordariomycetes</taxon>
        <taxon>Hypocreomycetidae</taxon>
        <taxon>Hypocreales</taxon>
        <taxon>Clavicipitaceae</taxon>
        <taxon>Claviceps</taxon>
    </lineage>
</organism>